<dbReference type="PROSITE" id="PS00107">
    <property type="entry name" value="PROTEIN_KINASE_ATP"/>
    <property type="match status" value="1"/>
</dbReference>
<keyword evidence="16" id="KW-0732">Signal</keyword>
<evidence type="ECO:0000256" key="3">
    <source>
        <dbReference type="ARBA" id="ARBA00022741"/>
    </source>
</evidence>
<proteinExistence type="inferred from homology"/>
<dbReference type="GO" id="GO:0004694">
    <property type="term" value="F:eukaryotic translation initiation factor 2alpha kinase activity"/>
    <property type="evidence" value="ECO:0007669"/>
    <property type="project" value="TreeGrafter"/>
</dbReference>
<dbReference type="InterPro" id="IPR015943">
    <property type="entry name" value="WD40/YVTN_repeat-like_dom_sf"/>
</dbReference>
<evidence type="ECO:0000256" key="11">
    <source>
        <dbReference type="ARBA" id="ARBA00037982"/>
    </source>
</evidence>
<keyword evidence="6 13" id="KW-0067">ATP-binding</keyword>
<dbReference type="Gene3D" id="3.30.200.20">
    <property type="entry name" value="Phosphorylase Kinase, domain 1"/>
    <property type="match status" value="1"/>
</dbReference>
<accession>A0A9J2NYR3</accession>
<evidence type="ECO:0000256" key="15">
    <source>
        <dbReference type="SAM" id="Phobius"/>
    </source>
</evidence>
<keyword evidence="5" id="KW-0256">Endoplasmic reticulum</keyword>
<evidence type="ECO:0000256" key="9">
    <source>
        <dbReference type="ARBA" id="ARBA00023180"/>
    </source>
</evidence>
<evidence type="ECO:0000256" key="7">
    <source>
        <dbReference type="ARBA" id="ARBA00022845"/>
    </source>
</evidence>
<keyword evidence="18" id="KW-1185">Reference proteome</keyword>
<dbReference type="Gene3D" id="2.130.10.10">
    <property type="entry name" value="YVTN repeat-like/Quinoprotein amine dehydrogenase"/>
    <property type="match status" value="1"/>
</dbReference>
<keyword evidence="9" id="KW-0325">Glycoprotein</keyword>
<dbReference type="InterPro" id="IPR017441">
    <property type="entry name" value="Protein_kinase_ATP_BS"/>
</dbReference>
<organism evidence="18 19">
    <name type="scientific">Ascaris lumbricoides</name>
    <name type="common">Giant roundworm</name>
    <dbReference type="NCBI Taxonomy" id="6252"/>
    <lineage>
        <taxon>Eukaryota</taxon>
        <taxon>Metazoa</taxon>
        <taxon>Ecdysozoa</taxon>
        <taxon>Nematoda</taxon>
        <taxon>Chromadorea</taxon>
        <taxon>Rhabditida</taxon>
        <taxon>Spirurina</taxon>
        <taxon>Ascaridomorpha</taxon>
        <taxon>Ascaridoidea</taxon>
        <taxon>Ascarididae</taxon>
        <taxon>Ascaris</taxon>
    </lineage>
</organism>
<feature type="chain" id="PRO_5039916561" description="PRKR-like endoplasmic reticulum kinase" evidence="16">
    <location>
        <begin position="27"/>
        <end position="1200"/>
    </location>
</feature>
<evidence type="ECO:0000256" key="1">
    <source>
        <dbReference type="ARBA" id="ARBA00004115"/>
    </source>
</evidence>
<dbReference type="InterPro" id="IPR011047">
    <property type="entry name" value="Quinoprotein_ADH-like_sf"/>
</dbReference>
<protein>
    <recommendedName>
        <fullName evidence="12">PRKR-like endoplasmic reticulum kinase</fullName>
    </recommendedName>
</protein>
<comment type="subcellular location">
    <subcellularLocation>
        <location evidence="1">Endoplasmic reticulum membrane</location>
        <topology evidence="1">Single-pass type I membrane protein</topology>
    </subcellularLocation>
</comment>
<evidence type="ECO:0000313" key="19">
    <source>
        <dbReference type="WBParaSite" id="ALUE_0000273701-mRNA-1"/>
    </source>
</evidence>
<feature type="domain" description="Protein kinase" evidence="17">
    <location>
        <begin position="591"/>
        <end position="1051"/>
    </location>
</feature>
<evidence type="ECO:0000256" key="5">
    <source>
        <dbReference type="ARBA" id="ARBA00022824"/>
    </source>
</evidence>
<dbReference type="SUPFAM" id="SSF56112">
    <property type="entry name" value="Protein kinase-like (PK-like)"/>
    <property type="match status" value="1"/>
</dbReference>
<evidence type="ECO:0000256" key="14">
    <source>
        <dbReference type="SAM" id="MobiDB-lite"/>
    </source>
</evidence>
<evidence type="ECO:0000256" key="6">
    <source>
        <dbReference type="ARBA" id="ARBA00022840"/>
    </source>
</evidence>
<dbReference type="PROSITE" id="PS51257">
    <property type="entry name" value="PROKAR_LIPOPROTEIN"/>
    <property type="match status" value="1"/>
</dbReference>
<dbReference type="GO" id="GO:0005524">
    <property type="term" value="F:ATP binding"/>
    <property type="evidence" value="ECO:0007669"/>
    <property type="project" value="UniProtKB-UniRule"/>
</dbReference>
<dbReference type="SMART" id="SM00220">
    <property type="entry name" value="S_TKc"/>
    <property type="match status" value="1"/>
</dbReference>
<keyword evidence="15" id="KW-0812">Transmembrane</keyword>
<sequence>MRELMFTVIAFSLLLFAGFLVASCVASEEDGFLIEDDIEEASSVSPLPVTAGEACCAGGVGPLLNTNYILVSTMDGKVTALDVNSHGKVAWSTGSDSPLLSGTLNSLQLMADGHPYMLVPSLDGSLYMFNMDSSSLNPIPVSTDISVMIGDDAVAGGTIVSTTGVDPITGQVRYHCTTENCAQMATSNPSPYTLIIRRNTQVARAANLVTGSERWNLSVAEYSISLVSSDRSLNNYYPEPTPSAIRFRLRPPDGVVSAFSNCGMPMWEQDLSSPIARVWQLVNGRVHEISLFDTNNVETLEGIGQGCQDQENMLKIEAPFYFGIVKSAPYIIPSASAREELRRFAFTKEANRFQPYGADLTHYGRALYLHDVTITNLIRRLHESREESLEPGSVSTYSGYRSCPMSDAPLLAESTELQRLGYGNEERGGGNQGWYIFKSISRRQRNAGDSRLAMNGRCKMQEEENGFRQKANIIKRIGHKFNAYEPVSGWWRIGTLALCVMLFSMSSVILVYMRGYRRRVRYASGYSDTCEDSIPRLSAKPSASSVATSSTELLPDEPSASARKLSSRRTTNSTASQVVPDPFSSKFFEDFIPEKILGKGGYGIVFNCRHRLDDRNYAVKRIAVSDTASAVERVKREAKAMAKLDHPGIIRYFHTWIERPPEGWQQAKDKEILKNIRALYGSTNPSLSPSSDSVFHLHIGDSSSNKAGVRVKQRRNDEVSSLSVKLMRNGANNIGSWEIKGDAVLAPSEQLSGSWADDARGVSQNTPCSSSDSDSSCEQSNLLVATVNQDRGLKTESSGIVFENESCSKEDCAVGRSKKSSPSTSSGALEPPAVLFVSKTELHTCKKTKDYIYLYIQMELCQELTLHNWLLMNNHEGDRQLERMRNWLAQLVCAIDYIHEQGLIHRDLKPQNIFFSADGTNSLKIGDLGLATNFGTSDTGEGDNEGTLACSRHTGNVGTRLYMSPEQALLNGCAYDQKIDVFSLGLIFTEMLIPFQTVMERNMTLSQLQNGVLPKARLRKLPSEVKFISWLTQLNASVRPSCREVMQCDYLREELNLLGMPFTRSCANFGKEKSPRSESVYNIAIRQGRFIARAQKLGINVVLRGHAGLFSLLESTGDVDEGRRGESLEVFDECVYVLVERIVVLIIGRFQECDVWKKLVYIGYFAVAKECHRNGQVIASMLVLDSAFKEDYLYICTINQ</sequence>
<dbReference type="Proteomes" id="UP000036681">
    <property type="component" value="Unplaced"/>
</dbReference>
<evidence type="ECO:0000256" key="8">
    <source>
        <dbReference type="ARBA" id="ARBA00023016"/>
    </source>
</evidence>
<name>A0A9J2NYR3_ASCLU</name>
<feature type="transmembrane region" description="Helical" evidence="15">
    <location>
        <begin position="490"/>
        <end position="512"/>
    </location>
</feature>
<evidence type="ECO:0000256" key="16">
    <source>
        <dbReference type="SAM" id="SignalP"/>
    </source>
</evidence>
<keyword evidence="4" id="KW-0418">Kinase</keyword>
<comment type="similarity">
    <text evidence="11">Belongs to the protein kinase superfamily. Ser/Thr protein kinase family. GCN2 subfamily.</text>
</comment>
<dbReference type="PROSITE" id="PS50011">
    <property type="entry name" value="PROTEIN_KINASE_DOM"/>
    <property type="match status" value="1"/>
</dbReference>
<dbReference type="InterPro" id="IPR000719">
    <property type="entry name" value="Prot_kinase_dom"/>
</dbReference>
<feature type="binding site" evidence="13">
    <location>
        <position position="620"/>
    </location>
    <ligand>
        <name>ATP</name>
        <dbReference type="ChEBI" id="CHEBI:30616"/>
    </ligand>
</feature>
<feature type="region of interest" description="Disordered" evidence="14">
    <location>
        <begin position="541"/>
        <end position="577"/>
    </location>
</feature>
<keyword evidence="3 13" id="KW-0547">Nucleotide-binding</keyword>
<keyword evidence="15" id="KW-0472">Membrane</keyword>
<keyword evidence="7" id="KW-0810">Translation regulation</keyword>
<evidence type="ECO:0000256" key="4">
    <source>
        <dbReference type="ARBA" id="ARBA00022777"/>
    </source>
</evidence>
<evidence type="ECO:0000256" key="12">
    <source>
        <dbReference type="ARBA" id="ARBA00041500"/>
    </source>
</evidence>
<feature type="region of interest" description="Disordered" evidence="14">
    <location>
        <begin position="755"/>
        <end position="776"/>
    </location>
</feature>
<dbReference type="GO" id="GO:0006986">
    <property type="term" value="P:response to unfolded protein"/>
    <property type="evidence" value="ECO:0007669"/>
    <property type="project" value="UniProtKB-KW"/>
</dbReference>
<feature type="compositionally biased region" description="Polar residues" evidence="14">
    <location>
        <begin position="541"/>
        <end position="552"/>
    </location>
</feature>
<feature type="signal peptide" evidence="16">
    <location>
        <begin position="1"/>
        <end position="26"/>
    </location>
</feature>
<dbReference type="WBParaSite" id="ALUE_0000273701-mRNA-1">
    <property type="protein sequence ID" value="ALUE_0000273701-mRNA-1"/>
    <property type="gene ID" value="ALUE_0000273701"/>
</dbReference>
<dbReference type="InterPro" id="IPR050339">
    <property type="entry name" value="CC_SR_Kinase"/>
</dbReference>
<dbReference type="AlphaFoldDB" id="A0A9J2NYR3"/>
<dbReference type="SUPFAM" id="SSF50998">
    <property type="entry name" value="Quinoprotein alcohol dehydrogenase-like"/>
    <property type="match status" value="1"/>
</dbReference>
<dbReference type="PANTHER" id="PTHR11042">
    <property type="entry name" value="EUKARYOTIC TRANSLATION INITIATION FACTOR 2-ALPHA KINASE EIF2-ALPHA KINASE -RELATED"/>
    <property type="match status" value="1"/>
</dbReference>
<evidence type="ECO:0000256" key="2">
    <source>
        <dbReference type="ARBA" id="ARBA00022679"/>
    </source>
</evidence>
<dbReference type="GO" id="GO:0005634">
    <property type="term" value="C:nucleus"/>
    <property type="evidence" value="ECO:0007669"/>
    <property type="project" value="TreeGrafter"/>
</dbReference>
<dbReference type="InterPro" id="IPR011009">
    <property type="entry name" value="Kinase-like_dom_sf"/>
</dbReference>
<keyword evidence="2" id="KW-0808">Transferase</keyword>
<dbReference type="Gene3D" id="1.10.510.10">
    <property type="entry name" value="Transferase(Phosphotransferase) domain 1"/>
    <property type="match status" value="1"/>
</dbReference>
<evidence type="ECO:0000259" key="17">
    <source>
        <dbReference type="PROSITE" id="PS50011"/>
    </source>
</evidence>
<keyword evidence="10" id="KW-0834">Unfolded protein response</keyword>
<dbReference type="Pfam" id="PF00069">
    <property type="entry name" value="Pkinase"/>
    <property type="match status" value="2"/>
</dbReference>
<evidence type="ECO:0000256" key="10">
    <source>
        <dbReference type="ARBA" id="ARBA00023230"/>
    </source>
</evidence>
<reference evidence="19" key="1">
    <citation type="submission" date="2023-03" db="UniProtKB">
        <authorList>
            <consortium name="WormBaseParasite"/>
        </authorList>
    </citation>
    <scope>IDENTIFICATION</scope>
</reference>
<evidence type="ECO:0000256" key="13">
    <source>
        <dbReference type="PROSITE-ProRule" id="PRU10141"/>
    </source>
</evidence>
<dbReference type="GO" id="GO:0005789">
    <property type="term" value="C:endoplasmic reticulum membrane"/>
    <property type="evidence" value="ECO:0007669"/>
    <property type="project" value="UniProtKB-SubCell"/>
</dbReference>
<dbReference type="PANTHER" id="PTHR11042:SF91">
    <property type="entry name" value="EUKARYOTIC TRANSLATION INITIATION FACTOR 2-ALPHA KINASE"/>
    <property type="match status" value="1"/>
</dbReference>
<dbReference type="PROSITE" id="PS00108">
    <property type="entry name" value="PROTEIN_KINASE_ST"/>
    <property type="match status" value="1"/>
</dbReference>
<evidence type="ECO:0000313" key="18">
    <source>
        <dbReference type="Proteomes" id="UP000036681"/>
    </source>
</evidence>
<feature type="compositionally biased region" description="Polar residues" evidence="14">
    <location>
        <begin position="568"/>
        <end position="577"/>
    </location>
</feature>
<keyword evidence="8" id="KW-0346">Stress response</keyword>
<keyword evidence="15" id="KW-1133">Transmembrane helix</keyword>
<dbReference type="InterPro" id="IPR008271">
    <property type="entry name" value="Ser/Thr_kinase_AS"/>
</dbReference>